<dbReference type="PANTHER" id="PTHR12537">
    <property type="entry name" value="RNA BINDING PROTEIN PUMILIO-RELATED"/>
    <property type="match status" value="1"/>
</dbReference>
<dbReference type="InterPro" id="IPR016024">
    <property type="entry name" value="ARM-type_fold"/>
</dbReference>
<evidence type="ECO:0000313" key="7">
    <source>
        <dbReference type="Proteomes" id="UP001189624"/>
    </source>
</evidence>
<dbReference type="GO" id="GO:0005737">
    <property type="term" value="C:cytoplasm"/>
    <property type="evidence" value="ECO:0007669"/>
    <property type="project" value="TreeGrafter"/>
</dbReference>
<feature type="domain" description="PUM-HD" evidence="5">
    <location>
        <begin position="102"/>
        <end position="447"/>
    </location>
</feature>
<dbReference type="Proteomes" id="UP001189624">
    <property type="component" value="Chromosome 10"/>
</dbReference>
<evidence type="ECO:0000256" key="1">
    <source>
        <dbReference type="ARBA" id="ARBA00022737"/>
    </source>
</evidence>
<evidence type="ECO:0000256" key="2">
    <source>
        <dbReference type="ARBA" id="ARBA00022845"/>
    </source>
</evidence>
<dbReference type="PANTHER" id="PTHR12537:SF129">
    <property type="entry name" value="PUMILIO HOMOLOG 15-LIKE"/>
    <property type="match status" value="1"/>
</dbReference>
<evidence type="ECO:0000259" key="5">
    <source>
        <dbReference type="PROSITE" id="PS50303"/>
    </source>
</evidence>
<evidence type="ECO:0000313" key="6">
    <source>
        <dbReference type="EMBL" id="CAJ1977366.1"/>
    </source>
</evidence>
<dbReference type="EMBL" id="OY731407">
    <property type="protein sequence ID" value="CAJ1977366.1"/>
    <property type="molecule type" value="Genomic_DNA"/>
</dbReference>
<dbReference type="PROSITE" id="PS50303">
    <property type="entry name" value="PUM_HD"/>
    <property type="match status" value="1"/>
</dbReference>
<evidence type="ECO:0000256" key="4">
    <source>
        <dbReference type="PROSITE-ProRule" id="PRU00317"/>
    </source>
</evidence>
<dbReference type="SUPFAM" id="SSF48371">
    <property type="entry name" value="ARM repeat"/>
    <property type="match status" value="1"/>
</dbReference>
<dbReference type="Gramene" id="rna-AYBTSS11_LOCUS29531">
    <property type="protein sequence ID" value="CAJ1977366.1"/>
    <property type="gene ID" value="gene-AYBTSS11_LOCUS29531"/>
</dbReference>
<feature type="repeat" description="Pumilio" evidence="4">
    <location>
        <begin position="275"/>
        <end position="312"/>
    </location>
</feature>
<gene>
    <name evidence="6" type="ORF">AYBTSS11_LOCUS29531</name>
</gene>
<feature type="repeat" description="Pumilio" evidence="4">
    <location>
        <begin position="384"/>
        <end position="421"/>
    </location>
</feature>
<name>A0AA86W2J4_9FABA</name>
<dbReference type="GO" id="GO:0003729">
    <property type="term" value="F:mRNA binding"/>
    <property type="evidence" value="ECO:0007669"/>
    <property type="project" value="TreeGrafter"/>
</dbReference>
<proteinExistence type="predicted"/>
<accession>A0AA86W2J4</accession>
<dbReference type="InterPro" id="IPR011989">
    <property type="entry name" value="ARM-like"/>
</dbReference>
<feature type="repeat" description="Pumilio" evidence="4">
    <location>
        <begin position="162"/>
        <end position="199"/>
    </location>
</feature>
<protein>
    <recommendedName>
        <fullName evidence="5">PUM-HD domain-containing protein</fullName>
    </recommendedName>
</protein>
<keyword evidence="2" id="KW-0810">Translation regulation</keyword>
<sequence length="455" mass="52946">MALIIKDHPFPFMEDQIPTNGMGTSSASTTIPQDSWLGWLRHGGRSVLEVQSLACPMETLNLGSHDYETHQYHERTRNIGNIEYANDRVQMHQYHRLFHHPHIGGFSRPPSREEIFWALSLHTLEPPRRNWVSMAKDPQGSRRLQRKIDEATPQENYRMLNELKDHLHELMKHPYGNFVILKVFRSSNVTVDQKNTFIFFIIVDRQKLKDVCMHDLGNRVIQQILENNEILITINLIAKAMRFITVALMKSFNGGYVIHQCLRLFPPIHKNTILDVVAKNCYGIAIDRYGCCIIQKCIEHDDVPAFYQLVYNLILNAEDLANDQYGNYVLQFLIKRKIWEVNALLILELRYKYVRLSTNKYASNVVENLLQFSRTVDAAMIAHEIMQSPDFLRVVQHQYGNYVVQRALQYTQGYLHESLRGIILSNNEKLNSCLYGKMVLQFVKGCSRRRGLESV</sequence>
<keyword evidence="3" id="KW-0694">RNA-binding</keyword>
<feature type="repeat" description="Pumilio" evidence="4">
    <location>
        <begin position="348"/>
        <end position="383"/>
    </location>
</feature>
<dbReference type="InterPro" id="IPR033133">
    <property type="entry name" value="PUM-HD"/>
</dbReference>
<dbReference type="Gene3D" id="1.25.10.10">
    <property type="entry name" value="Leucine-rich Repeat Variant"/>
    <property type="match status" value="1"/>
</dbReference>
<dbReference type="PROSITE" id="PS50302">
    <property type="entry name" value="PUM"/>
    <property type="match status" value="4"/>
</dbReference>
<reference evidence="6" key="1">
    <citation type="submission" date="2023-10" db="EMBL/GenBank/DDBJ databases">
        <authorList>
            <person name="Domelevo Entfellner J.-B."/>
        </authorList>
    </citation>
    <scope>NUCLEOTIDE SEQUENCE</scope>
</reference>
<dbReference type="GO" id="GO:0006417">
    <property type="term" value="P:regulation of translation"/>
    <property type="evidence" value="ECO:0007669"/>
    <property type="project" value="UniProtKB-KW"/>
</dbReference>
<keyword evidence="1" id="KW-0677">Repeat</keyword>
<dbReference type="SMART" id="SM00025">
    <property type="entry name" value="Pumilio"/>
    <property type="match status" value="8"/>
</dbReference>
<evidence type="ECO:0000256" key="3">
    <source>
        <dbReference type="ARBA" id="ARBA00022884"/>
    </source>
</evidence>
<dbReference type="Pfam" id="PF00806">
    <property type="entry name" value="PUF"/>
    <property type="match status" value="8"/>
</dbReference>
<organism evidence="6 7">
    <name type="scientific">Sphenostylis stenocarpa</name>
    <dbReference type="NCBI Taxonomy" id="92480"/>
    <lineage>
        <taxon>Eukaryota</taxon>
        <taxon>Viridiplantae</taxon>
        <taxon>Streptophyta</taxon>
        <taxon>Embryophyta</taxon>
        <taxon>Tracheophyta</taxon>
        <taxon>Spermatophyta</taxon>
        <taxon>Magnoliopsida</taxon>
        <taxon>eudicotyledons</taxon>
        <taxon>Gunneridae</taxon>
        <taxon>Pentapetalae</taxon>
        <taxon>rosids</taxon>
        <taxon>fabids</taxon>
        <taxon>Fabales</taxon>
        <taxon>Fabaceae</taxon>
        <taxon>Papilionoideae</taxon>
        <taxon>50 kb inversion clade</taxon>
        <taxon>NPAAA clade</taxon>
        <taxon>indigoferoid/millettioid clade</taxon>
        <taxon>Phaseoleae</taxon>
        <taxon>Sphenostylis</taxon>
    </lineage>
</organism>
<keyword evidence="7" id="KW-1185">Reference proteome</keyword>
<dbReference type="InterPro" id="IPR001313">
    <property type="entry name" value="Pumilio_RNA-bd_rpt"/>
</dbReference>
<dbReference type="AlphaFoldDB" id="A0AA86W2J4"/>